<dbReference type="GO" id="GO:0000785">
    <property type="term" value="C:chromatin"/>
    <property type="evidence" value="ECO:0007669"/>
    <property type="project" value="TreeGrafter"/>
</dbReference>
<dbReference type="InterPro" id="IPR039662">
    <property type="entry name" value="Cohesin_Scc3/SA"/>
</dbReference>
<accession>A0A8B9NNX6</accession>
<evidence type="ECO:0000256" key="1">
    <source>
        <dbReference type="ARBA" id="ARBA00005486"/>
    </source>
</evidence>
<dbReference type="GO" id="GO:0008278">
    <property type="term" value="C:cohesin complex"/>
    <property type="evidence" value="ECO:0007669"/>
    <property type="project" value="TreeGrafter"/>
</dbReference>
<feature type="region of interest" description="Disordered" evidence="2">
    <location>
        <begin position="1"/>
        <end position="69"/>
    </location>
</feature>
<dbReference type="Ensembl" id="ENSANIT00000026036.1">
    <property type="protein sequence ID" value="ENSANIP00000025199.1"/>
    <property type="gene ID" value="ENSANIG00000017006.1"/>
</dbReference>
<proteinExistence type="inferred from homology"/>
<evidence type="ECO:0008006" key="5">
    <source>
        <dbReference type="Google" id="ProtNLM"/>
    </source>
</evidence>
<evidence type="ECO:0000313" key="4">
    <source>
        <dbReference type="Proteomes" id="UP000694541"/>
    </source>
</evidence>
<dbReference type="AlphaFoldDB" id="A0A8B9NNX6"/>
<evidence type="ECO:0000256" key="2">
    <source>
        <dbReference type="SAM" id="MobiDB-lite"/>
    </source>
</evidence>
<feature type="compositionally biased region" description="Basic and acidic residues" evidence="2">
    <location>
        <begin position="37"/>
        <end position="46"/>
    </location>
</feature>
<protein>
    <recommendedName>
        <fullName evidence="5">Stromal antigen 1</fullName>
    </recommendedName>
</protein>
<dbReference type="PANTHER" id="PTHR11199">
    <property type="entry name" value="STROMAL ANTIGEN"/>
    <property type="match status" value="1"/>
</dbReference>
<keyword evidence="4" id="KW-1185">Reference proteome</keyword>
<dbReference type="PANTHER" id="PTHR11199:SF6">
    <property type="entry name" value="COHESIN SUBUNIT SA-1"/>
    <property type="match status" value="1"/>
</dbReference>
<dbReference type="GO" id="GO:0007062">
    <property type="term" value="P:sister chromatid cohesion"/>
    <property type="evidence" value="ECO:0007669"/>
    <property type="project" value="TreeGrafter"/>
</dbReference>
<reference evidence="3" key="2">
    <citation type="submission" date="2025-09" db="UniProtKB">
        <authorList>
            <consortium name="Ensembl"/>
        </authorList>
    </citation>
    <scope>IDENTIFICATION</scope>
</reference>
<comment type="similarity">
    <text evidence="1">Belongs to the SCC3 family.</text>
</comment>
<organism evidence="3 4">
    <name type="scientific">Accipiter nisus</name>
    <name type="common">Eurasian sparrowhawk</name>
    <dbReference type="NCBI Taxonomy" id="211598"/>
    <lineage>
        <taxon>Eukaryota</taxon>
        <taxon>Metazoa</taxon>
        <taxon>Chordata</taxon>
        <taxon>Craniata</taxon>
        <taxon>Vertebrata</taxon>
        <taxon>Euteleostomi</taxon>
        <taxon>Archelosauria</taxon>
        <taxon>Archosauria</taxon>
        <taxon>Dinosauria</taxon>
        <taxon>Saurischia</taxon>
        <taxon>Theropoda</taxon>
        <taxon>Coelurosauria</taxon>
        <taxon>Aves</taxon>
        <taxon>Neognathae</taxon>
        <taxon>Neoaves</taxon>
        <taxon>Telluraves</taxon>
        <taxon>Accipitrimorphae</taxon>
        <taxon>Accipitriformes</taxon>
        <taxon>Accipitridae</taxon>
        <taxon>Accipitrinae</taxon>
        <taxon>Accipiter</taxon>
    </lineage>
</organism>
<sequence length="158" mass="17409">EITSNAGSELEEAEVKGKRKRGRPGRPPSATKKPRKSPADKGRSESGARGASRGRANGHPQQNGEGDPVTLFEVVKLGKSAMQSVVDDWIESYKQDRDIALLDLINFFIQCSGCRGTELYKSSQRHSIHQQKDTKDLLIKVGVSLLPLSVPSPFYYKN</sequence>
<name>A0A8B9NNX6_9AVES</name>
<dbReference type="GO" id="GO:0003682">
    <property type="term" value="F:chromatin binding"/>
    <property type="evidence" value="ECO:0007669"/>
    <property type="project" value="TreeGrafter"/>
</dbReference>
<dbReference type="GO" id="GO:0005634">
    <property type="term" value="C:nucleus"/>
    <property type="evidence" value="ECO:0007669"/>
    <property type="project" value="TreeGrafter"/>
</dbReference>
<reference evidence="3" key="1">
    <citation type="submission" date="2025-08" db="UniProtKB">
        <authorList>
            <consortium name="Ensembl"/>
        </authorList>
    </citation>
    <scope>IDENTIFICATION</scope>
</reference>
<dbReference type="Proteomes" id="UP000694541">
    <property type="component" value="Unplaced"/>
</dbReference>
<evidence type="ECO:0000313" key="3">
    <source>
        <dbReference type="Ensembl" id="ENSANIP00000025199.1"/>
    </source>
</evidence>